<dbReference type="Pfam" id="PF15709">
    <property type="entry name" value="DUF4670"/>
    <property type="match status" value="1"/>
</dbReference>
<feature type="compositionally biased region" description="Basic and acidic residues" evidence="1">
    <location>
        <begin position="490"/>
        <end position="520"/>
    </location>
</feature>
<evidence type="ECO:0000256" key="1">
    <source>
        <dbReference type="SAM" id="MobiDB-lite"/>
    </source>
</evidence>
<protein>
    <submittedName>
        <fullName evidence="2">K2012-like protein</fullName>
    </submittedName>
</protein>
<feature type="compositionally biased region" description="Basic and acidic residues" evidence="1">
    <location>
        <begin position="1120"/>
        <end position="1315"/>
    </location>
</feature>
<feature type="region of interest" description="Disordered" evidence="1">
    <location>
        <begin position="637"/>
        <end position="681"/>
    </location>
</feature>
<dbReference type="InterPro" id="IPR031440">
    <property type="entry name" value="DUF4670"/>
</dbReference>
<sequence>MATGSALNLSLLSRGVGEVKRNGTEKVDVIFEPQDYFNFVEGSHERPFFLPPLQPRYGFTTHEPPQLSSRKDDIRYTQSYTKDAVHLPKTFTTRKGALLLFSEDMANRTRPTEHHKKHRALGFHSNQDVTDSTNPITMPEEHDLKTVDDLAKSILSYGGFDEGKMNLKFLQKQRRYDFDRQIRPGFSAKRYLSTWTKTWDDNVLEKVISKGYLTEKSLFYYNPLLPHLSRRLNDDLSHYPTPYKLLRSMLISPGSLSGYTFYRVRPESQETDYYDIAEEEDEESRLSRSRGAGSVKVASLAADGHLHEAVYSQLDKKSQAEVLTDLLVKGAVHYALEKQQVYATKIVELPEEETKNIPKFDMRDAVESMLQSSEQRGVPAQVLDADLPERDDRSQQSGSFKGSKLGQHRRGPTGELSVTWRDDASSHSSASGRGLPTTLPGPAPLPPIGHQDKSHTQLTPIGEASREHTQAYIAQTNTEEEEEGWAGGRVVERPADGRAPAERDALQREAEERRRQNAEKRRNRVSAHSVDLEGQVLGAQGFMSSSDSLGPGSQHSTSWHQGGHKQQQWKGSQQSLRSHGSRKTSGSQVDGGADSSSARGSVVYGPDGQVIKVGETMKLSARAPDIVNIHDANVLPPHHIDASDESDAEVPDAWKGSQRPRSGRRSEASITKRRESPRSVTEQVIIDKLTSHASQIADSILSQNDSGQFLEEDIRRAAALWMDTHPPRDISRSQSVQDLPDNTVIQEVMKGQKRKSAGPTVAEYRDKIRGNIITALAKATGLSEADIPTDAELDPALLEQLANQNLAPEDIEIYHDEETGRSYIRSRNRVINEAMGGVEPGHIYQPAGKADGKRVSIPTDRKTHDLGEIGVVNYGGAEKPSSDKAPSEKTPSEVGSKKGSVVGSKKGSIAAGDESLRSGASGEQGDLQKVMADLEQAGSPSRSGEGVSLKSGKSGDKKSQVSEKKKDEFVVGSTVDHTKENSKLYGLGSTGSKTARKPKAGKKPAKAAVGGKKAEGKGAKKKGKGKKKEEEPETAVEAVPPVKEPTPEPLPKEASPKPPSAASEKSESFHQENSDDEEDYIIVRDETMSPEAAPDKGLNLTNSVEEEEPEEEQNISAKNIGKELSEADKLRMISNREARNAKRAAAADKRRQEVERKRREREEAIKRERDLAERQDKLKAEQEELRRQKEEERRLRAEAEEAERDEVMKEEVERQRREKAELEREKRRKEEYARKLEEMKRKHEDDEKKRQEELERKRLEELERRKEEEEMMARMAEEERLEYERKKREEEEERKRQEELEKKRREEEAARALEEARRLAEEMARKQAELEARLRSLQLESEGLDHTQDITKAFVFSYYELLNWLGLDIPEFELLKLNEY</sequence>
<dbReference type="PANTHER" id="PTHR21937">
    <property type="entry name" value="CCDC66 DOMAIN-CONTAINING PROTEIN"/>
    <property type="match status" value="1"/>
</dbReference>
<organism evidence="2 3">
    <name type="scientific">Mya arenaria</name>
    <name type="common">Soft-shell clam</name>
    <dbReference type="NCBI Taxonomy" id="6604"/>
    <lineage>
        <taxon>Eukaryota</taxon>
        <taxon>Metazoa</taxon>
        <taxon>Spiralia</taxon>
        <taxon>Lophotrochozoa</taxon>
        <taxon>Mollusca</taxon>
        <taxon>Bivalvia</taxon>
        <taxon>Autobranchia</taxon>
        <taxon>Heteroconchia</taxon>
        <taxon>Euheterodonta</taxon>
        <taxon>Imparidentia</taxon>
        <taxon>Neoheterodontei</taxon>
        <taxon>Myida</taxon>
        <taxon>Myoidea</taxon>
        <taxon>Myidae</taxon>
        <taxon>Mya</taxon>
    </lineage>
</organism>
<feature type="compositionally biased region" description="Basic and acidic residues" evidence="1">
    <location>
        <begin position="850"/>
        <end position="867"/>
    </location>
</feature>
<gene>
    <name evidence="2" type="ORF">MAR_035535</name>
</gene>
<dbReference type="PANTHER" id="PTHR21937:SF5">
    <property type="entry name" value="GENE 973-RELATED"/>
    <property type="match status" value="1"/>
</dbReference>
<proteinExistence type="predicted"/>
<feature type="compositionally biased region" description="Acidic residues" evidence="1">
    <location>
        <begin position="1104"/>
        <end position="1113"/>
    </location>
</feature>
<name>A0ABY7EPX2_MYAAR</name>
<feature type="region of interest" description="Disordered" evidence="1">
    <location>
        <begin position="384"/>
        <end position="463"/>
    </location>
</feature>
<feature type="compositionally biased region" description="Polar residues" evidence="1">
    <location>
        <begin position="542"/>
        <end position="557"/>
    </location>
</feature>
<dbReference type="EMBL" id="CP111018">
    <property type="protein sequence ID" value="WAR10459.1"/>
    <property type="molecule type" value="Genomic_DNA"/>
</dbReference>
<feature type="compositionally biased region" description="Basic residues" evidence="1">
    <location>
        <begin position="994"/>
        <end position="1005"/>
    </location>
</feature>
<reference evidence="2" key="1">
    <citation type="submission" date="2022-11" db="EMBL/GenBank/DDBJ databases">
        <title>Centuries of genome instability and evolution in soft-shell clam transmissible cancer (bioRxiv).</title>
        <authorList>
            <person name="Hart S.F.M."/>
            <person name="Yonemitsu M.A."/>
            <person name="Giersch R.M."/>
            <person name="Beal B.F."/>
            <person name="Arriagada G."/>
            <person name="Davis B.W."/>
            <person name="Ostrander E.A."/>
            <person name="Goff S.P."/>
            <person name="Metzger M.J."/>
        </authorList>
    </citation>
    <scope>NUCLEOTIDE SEQUENCE</scope>
    <source>
        <strain evidence="2">MELC-2E11</strain>
        <tissue evidence="2">Siphon/mantle</tissue>
    </source>
</reference>
<feature type="compositionally biased region" description="Basic and acidic residues" evidence="1">
    <location>
        <begin position="880"/>
        <end position="891"/>
    </location>
</feature>
<dbReference type="Proteomes" id="UP001164746">
    <property type="component" value="Chromosome 7"/>
</dbReference>
<evidence type="ECO:0000313" key="2">
    <source>
        <dbReference type="EMBL" id="WAR10459.1"/>
    </source>
</evidence>
<feature type="compositionally biased region" description="Low complexity" evidence="1">
    <location>
        <begin position="558"/>
        <end position="575"/>
    </location>
</feature>
<feature type="compositionally biased region" description="Basic and acidic residues" evidence="1">
    <location>
        <begin position="1064"/>
        <end position="1073"/>
    </location>
</feature>
<accession>A0ABY7EPX2</accession>
<feature type="compositionally biased region" description="Basic and acidic residues" evidence="1">
    <location>
        <begin position="953"/>
        <end position="969"/>
    </location>
</feature>
<keyword evidence="3" id="KW-1185">Reference proteome</keyword>
<feature type="region of interest" description="Disordered" evidence="1">
    <location>
        <begin position="476"/>
        <end position="605"/>
    </location>
</feature>
<feature type="compositionally biased region" description="Basic and acidic residues" evidence="1">
    <location>
        <begin position="664"/>
        <end position="677"/>
    </location>
</feature>
<feature type="compositionally biased region" description="Low complexity" evidence="1">
    <location>
        <begin position="897"/>
        <end position="908"/>
    </location>
</feature>
<feature type="region of interest" description="Disordered" evidence="1">
    <location>
        <begin position="840"/>
        <end position="1315"/>
    </location>
</feature>
<evidence type="ECO:0000313" key="3">
    <source>
        <dbReference type="Proteomes" id="UP001164746"/>
    </source>
</evidence>
<feature type="compositionally biased region" description="Low complexity" evidence="1">
    <location>
        <begin position="590"/>
        <end position="603"/>
    </location>
</feature>